<name>A0ACC1A796_9ROSI</name>
<accession>A0ACC1A796</accession>
<evidence type="ECO:0000313" key="2">
    <source>
        <dbReference type="Proteomes" id="UP001164250"/>
    </source>
</evidence>
<sequence length="60" mass="7194">MVQNLRSYARTIMEKKAREEVGKVLIHMKDRFFKVFNHADDSMLKVWNREVDIKTILKDA</sequence>
<evidence type="ECO:0000313" key="1">
    <source>
        <dbReference type="EMBL" id="KAJ0082110.1"/>
    </source>
</evidence>
<reference evidence="2" key="1">
    <citation type="journal article" date="2023" name="G3 (Bethesda)">
        <title>Genome assembly and association tests identify interacting loci associated with vigor, precocity, and sex in interspecific pistachio rootstocks.</title>
        <authorList>
            <person name="Palmer W."/>
            <person name="Jacygrad E."/>
            <person name="Sagayaradj S."/>
            <person name="Cavanaugh K."/>
            <person name="Han R."/>
            <person name="Bertier L."/>
            <person name="Beede B."/>
            <person name="Kafkas S."/>
            <person name="Golino D."/>
            <person name="Preece J."/>
            <person name="Michelmore R."/>
        </authorList>
    </citation>
    <scope>NUCLEOTIDE SEQUENCE [LARGE SCALE GENOMIC DNA]</scope>
</reference>
<protein>
    <submittedName>
        <fullName evidence="1">Uncharacterized protein</fullName>
    </submittedName>
</protein>
<dbReference type="EMBL" id="CM047908">
    <property type="protein sequence ID" value="KAJ0082110.1"/>
    <property type="molecule type" value="Genomic_DNA"/>
</dbReference>
<organism evidence="1 2">
    <name type="scientific">Pistacia atlantica</name>
    <dbReference type="NCBI Taxonomy" id="434234"/>
    <lineage>
        <taxon>Eukaryota</taxon>
        <taxon>Viridiplantae</taxon>
        <taxon>Streptophyta</taxon>
        <taxon>Embryophyta</taxon>
        <taxon>Tracheophyta</taxon>
        <taxon>Spermatophyta</taxon>
        <taxon>Magnoliopsida</taxon>
        <taxon>eudicotyledons</taxon>
        <taxon>Gunneridae</taxon>
        <taxon>Pentapetalae</taxon>
        <taxon>rosids</taxon>
        <taxon>malvids</taxon>
        <taxon>Sapindales</taxon>
        <taxon>Anacardiaceae</taxon>
        <taxon>Pistacia</taxon>
    </lineage>
</organism>
<proteinExistence type="predicted"/>
<keyword evidence="2" id="KW-1185">Reference proteome</keyword>
<gene>
    <name evidence="1" type="ORF">Patl1_11813</name>
</gene>
<comment type="caution">
    <text evidence="1">The sequence shown here is derived from an EMBL/GenBank/DDBJ whole genome shotgun (WGS) entry which is preliminary data.</text>
</comment>
<dbReference type="Proteomes" id="UP001164250">
    <property type="component" value="Chromosome 12"/>
</dbReference>